<protein>
    <submittedName>
        <fullName evidence="9">Basic membrane protein A</fullName>
    </submittedName>
</protein>
<evidence type="ECO:0000256" key="4">
    <source>
        <dbReference type="ARBA" id="ARBA00022729"/>
    </source>
</evidence>
<dbReference type="InterPro" id="IPR028082">
    <property type="entry name" value="Peripla_BP_I"/>
</dbReference>
<dbReference type="PANTHER" id="PTHR34296:SF2">
    <property type="entry name" value="ABC TRANSPORTER GUANOSINE-BINDING PROTEIN NUPN"/>
    <property type="match status" value="1"/>
</dbReference>
<dbReference type="Proteomes" id="UP000523000">
    <property type="component" value="Unassembled WGS sequence"/>
</dbReference>
<evidence type="ECO:0000259" key="8">
    <source>
        <dbReference type="Pfam" id="PF02608"/>
    </source>
</evidence>
<dbReference type="RefSeq" id="WP_246380461.1">
    <property type="nucleotide sequence ID" value="NZ_BAABGK010000042.1"/>
</dbReference>
<accession>A0A839QMQ5</accession>
<dbReference type="InterPro" id="IPR050957">
    <property type="entry name" value="BMP_lipoprotein"/>
</dbReference>
<dbReference type="PROSITE" id="PS51257">
    <property type="entry name" value="PROKAR_LIPOPROTEIN"/>
    <property type="match status" value="1"/>
</dbReference>
<keyword evidence="3" id="KW-1003">Cell membrane</keyword>
<dbReference type="InterPro" id="IPR003760">
    <property type="entry name" value="PnrA-like"/>
</dbReference>
<proteinExistence type="inferred from homology"/>
<gene>
    <name evidence="9" type="ORF">E9229_002076</name>
</gene>
<feature type="domain" description="ABC transporter substrate-binding protein PnrA-like" evidence="8">
    <location>
        <begin position="51"/>
        <end position="355"/>
    </location>
</feature>
<dbReference type="CDD" id="cd06354">
    <property type="entry name" value="PBP1_PrnA-like"/>
    <property type="match status" value="1"/>
</dbReference>
<evidence type="ECO:0000256" key="2">
    <source>
        <dbReference type="ARBA" id="ARBA00008610"/>
    </source>
</evidence>
<evidence type="ECO:0000256" key="3">
    <source>
        <dbReference type="ARBA" id="ARBA00022475"/>
    </source>
</evidence>
<comment type="similarity">
    <text evidence="2">Belongs to the BMP lipoprotein family.</text>
</comment>
<organism evidence="9 10">
    <name type="scientific">Paeniglutamicibacter cryotolerans</name>
    <dbReference type="NCBI Taxonomy" id="670079"/>
    <lineage>
        <taxon>Bacteria</taxon>
        <taxon>Bacillati</taxon>
        <taxon>Actinomycetota</taxon>
        <taxon>Actinomycetes</taxon>
        <taxon>Micrococcales</taxon>
        <taxon>Micrococcaceae</taxon>
        <taxon>Paeniglutamicibacter</taxon>
    </lineage>
</organism>
<keyword evidence="6" id="KW-0449">Lipoprotein</keyword>
<evidence type="ECO:0000256" key="5">
    <source>
        <dbReference type="ARBA" id="ARBA00023136"/>
    </source>
</evidence>
<keyword evidence="5" id="KW-0472">Membrane</keyword>
<evidence type="ECO:0000313" key="10">
    <source>
        <dbReference type="Proteomes" id="UP000523000"/>
    </source>
</evidence>
<name>A0A839QMQ5_9MICC</name>
<evidence type="ECO:0000256" key="7">
    <source>
        <dbReference type="SAM" id="SignalP"/>
    </source>
</evidence>
<dbReference type="EMBL" id="JACHVS010000001">
    <property type="protein sequence ID" value="MBB2995885.1"/>
    <property type="molecule type" value="Genomic_DNA"/>
</dbReference>
<comment type="caution">
    <text evidence="9">The sequence shown here is derived from an EMBL/GenBank/DDBJ whole genome shotgun (WGS) entry which is preliminary data.</text>
</comment>
<feature type="signal peptide" evidence="7">
    <location>
        <begin position="1"/>
        <end position="31"/>
    </location>
</feature>
<dbReference type="Gene3D" id="3.40.50.2300">
    <property type="match status" value="2"/>
</dbReference>
<evidence type="ECO:0000256" key="6">
    <source>
        <dbReference type="ARBA" id="ARBA00023288"/>
    </source>
</evidence>
<feature type="chain" id="PRO_5032277381" evidence="7">
    <location>
        <begin position="32"/>
        <end position="361"/>
    </location>
</feature>
<sequence length="361" mass="37668">MKNSLKSITRKGTMAAAILGASALVLSGCGAAPEAKPDAASQAPTVDYTACMVSDEGGFDDKSFNQASYEGLLRAKADLGVKINSAESTSSTDMKPNIESMVSAGCNIIATAGFKIGDATLEAAKKYPKVDFAIVDFGYETMPANLRSLSYNTDEAAFLAGYSAAAYTKTGKVGTFGGAEIPPVTIFMDGFLQGVKHFNEVKNKDVQVVGWGTSKSFVNDFTNTVKARQIADNMIADGVDVIMPVAGPLGQVAVDAVNESSSDTDAVVWVDTDGFEYAKNGKDVVLTSVMKEMGKTVEESIDMGLKGTFKSEAYVGTLANGGVAMAPFHNFADKVPADLQAEVDALKADIIAGKIKVSSGS</sequence>
<reference evidence="9 10" key="1">
    <citation type="submission" date="2020-08" db="EMBL/GenBank/DDBJ databases">
        <title>Sequencing the genomes of 1000 actinobacteria strains.</title>
        <authorList>
            <person name="Klenk H.-P."/>
        </authorList>
    </citation>
    <scope>NUCLEOTIDE SEQUENCE [LARGE SCALE GENOMIC DNA]</scope>
    <source>
        <strain evidence="9 10">DSM 22826</strain>
    </source>
</reference>
<dbReference type="SUPFAM" id="SSF53822">
    <property type="entry name" value="Periplasmic binding protein-like I"/>
    <property type="match status" value="1"/>
</dbReference>
<dbReference type="Pfam" id="PF02608">
    <property type="entry name" value="Bmp"/>
    <property type="match status" value="1"/>
</dbReference>
<keyword evidence="4 7" id="KW-0732">Signal</keyword>
<evidence type="ECO:0000256" key="1">
    <source>
        <dbReference type="ARBA" id="ARBA00004193"/>
    </source>
</evidence>
<evidence type="ECO:0000313" key="9">
    <source>
        <dbReference type="EMBL" id="MBB2995885.1"/>
    </source>
</evidence>
<dbReference type="PANTHER" id="PTHR34296">
    <property type="entry name" value="TRANSCRIPTIONAL ACTIVATOR PROTEIN MED"/>
    <property type="match status" value="1"/>
</dbReference>
<dbReference type="GO" id="GO:0005886">
    <property type="term" value="C:plasma membrane"/>
    <property type="evidence" value="ECO:0007669"/>
    <property type="project" value="UniProtKB-SubCell"/>
</dbReference>
<comment type="subcellular location">
    <subcellularLocation>
        <location evidence="1">Cell membrane</location>
        <topology evidence="1">Lipid-anchor</topology>
    </subcellularLocation>
</comment>
<keyword evidence="10" id="KW-1185">Reference proteome</keyword>
<dbReference type="AlphaFoldDB" id="A0A839QMQ5"/>